<evidence type="ECO:0000313" key="1">
    <source>
        <dbReference type="EMBL" id="GIZ04066.1"/>
    </source>
</evidence>
<proteinExistence type="predicted"/>
<name>A0AAV4Y9A8_CAEEX</name>
<organism evidence="1 2">
    <name type="scientific">Caerostris extrusa</name>
    <name type="common">Bark spider</name>
    <name type="synonym">Caerostris bankana</name>
    <dbReference type="NCBI Taxonomy" id="172846"/>
    <lineage>
        <taxon>Eukaryota</taxon>
        <taxon>Metazoa</taxon>
        <taxon>Ecdysozoa</taxon>
        <taxon>Arthropoda</taxon>
        <taxon>Chelicerata</taxon>
        <taxon>Arachnida</taxon>
        <taxon>Araneae</taxon>
        <taxon>Araneomorphae</taxon>
        <taxon>Entelegynae</taxon>
        <taxon>Araneoidea</taxon>
        <taxon>Araneidae</taxon>
        <taxon>Caerostris</taxon>
    </lineage>
</organism>
<dbReference type="Proteomes" id="UP001054945">
    <property type="component" value="Unassembled WGS sequence"/>
</dbReference>
<reference evidence="1 2" key="1">
    <citation type="submission" date="2021-06" db="EMBL/GenBank/DDBJ databases">
        <title>Caerostris extrusa draft genome.</title>
        <authorList>
            <person name="Kono N."/>
            <person name="Arakawa K."/>
        </authorList>
    </citation>
    <scope>NUCLEOTIDE SEQUENCE [LARGE SCALE GENOMIC DNA]</scope>
</reference>
<evidence type="ECO:0000313" key="2">
    <source>
        <dbReference type="Proteomes" id="UP001054945"/>
    </source>
</evidence>
<dbReference type="AlphaFoldDB" id="A0AAV4Y9A8"/>
<dbReference type="EMBL" id="BPLR01001689">
    <property type="protein sequence ID" value="GIZ04066.1"/>
    <property type="molecule type" value="Genomic_DNA"/>
</dbReference>
<sequence length="85" mass="9595">MVTLIIFCTRELNSVGSSVNSNRPTLFQRLNQAMALAEALWCCHQATGRQHYSIPLVKTNCENRCLVLLFFYEDEKSLSLSLQAG</sequence>
<accession>A0AAV4Y9A8</accession>
<keyword evidence="2" id="KW-1185">Reference proteome</keyword>
<comment type="caution">
    <text evidence="1">The sequence shown here is derived from an EMBL/GenBank/DDBJ whole genome shotgun (WGS) entry which is preliminary data.</text>
</comment>
<gene>
    <name evidence="1" type="ORF">CEXT_237501</name>
</gene>
<protein>
    <submittedName>
        <fullName evidence="1">Uncharacterized protein</fullName>
    </submittedName>
</protein>